<evidence type="ECO:0000256" key="2">
    <source>
        <dbReference type="ARBA" id="ARBA00023015"/>
    </source>
</evidence>
<evidence type="ECO:0000259" key="5">
    <source>
        <dbReference type="PROSITE" id="PS50931"/>
    </source>
</evidence>
<dbReference type="Pfam" id="PF00126">
    <property type="entry name" value="HTH_1"/>
    <property type="match status" value="1"/>
</dbReference>
<keyword evidence="7" id="KW-1185">Reference proteome</keyword>
<protein>
    <recommendedName>
        <fullName evidence="5">HTH lysR-type domain-containing protein</fullName>
    </recommendedName>
</protein>
<dbReference type="PATRIC" id="fig|1514904.3.peg.1372"/>
<feature type="domain" description="HTH lysR-type" evidence="5">
    <location>
        <begin position="2"/>
        <end position="59"/>
    </location>
</feature>
<dbReference type="PANTHER" id="PTHR30579:SF2">
    <property type="entry name" value="HTH-TYPE TRANSCRIPTIONAL REGULATOR ARGP"/>
    <property type="match status" value="1"/>
</dbReference>
<comment type="similarity">
    <text evidence="1">Belongs to the LysR transcriptional regulatory family.</text>
</comment>
<dbReference type="GO" id="GO:0003700">
    <property type="term" value="F:DNA-binding transcription factor activity"/>
    <property type="evidence" value="ECO:0007669"/>
    <property type="project" value="InterPro"/>
</dbReference>
<dbReference type="InterPro" id="IPR036388">
    <property type="entry name" value="WH-like_DNA-bd_sf"/>
</dbReference>
<dbReference type="NCBIfam" id="TIGR03298">
    <property type="entry name" value="argP"/>
    <property type="match status" value="1"/>
</dbReference>
<proteinExistence type="inferred from homology"/>
<evidence type="ECO:0000256" key="3">
    <source>
        <dbReference type="ARBA" id="ARBA00023125"/>
    </source>
</evidence>
<dbReference type="PROSITE" id="PS50931">
    <property type="entry name" value="HTH_LYSR"/>
    <property type="match status" value="1"/>
</dbReference>
<comment type="caution">
    <text evidence="6">The sequence shown here is derived from an EMBL/GenBank/DDBJ whole genome shotgun (WGS) entry which is preliminary data.</text>
</comment>
<dbReference type="Proteomes" id="UP000038011">
    <property type="component" value="Unassembled WGS sequence"/>
</dbReference>
<evidence type="ECO:0000313" key="7">
    <source>
        <dbReference type="Proteomes" id="UP000038011"/>
    </source>
</evidence>
<dbReference type="SUPFAM" id="SSF46785">
    <property type="entry name" value="Winged helix' DNA-binding domain"/>
    <property type="match status" value="1"/>
</dbReference>
<name>A0A0N0E715_9HYPH</name>
<keyword evidence="2" id="KW-0805">Transcription regulation</keyword>
<keyword evidence="4" id="KW-0804">Transcription</keyword>
<evidence type="ECO:0000256" key="4">
    <source>
        <dbReference type="ARBA" id="ARBA00023163"/>
    </source>
</evidence>
<organism evidence="6 7">
    <name type="scientific">Ahrensia marina</name>
    <dbReference type="NCBI Taxonomy" id="1514904"/>
    <lineage>
        <taxon>Bacteria</taxon>
        <taxon>Pseudomonadati</taxon>
        <taxon>Pseudomonadota</taxon>
        <taxon>Alphaproteobacteria</taxon>
        <taxon>Hyphomicrobiales</taxon>
        <taxon>Ahrensiaceae</taxon>
        <taxon>Ahrensia</taxon>
    </lineage>
</organism>
<dbReference type="InterPro" id="IPR050176">
    <property type="entry name" value="LTTR"/>
</dbReference>
<dbReference type="AlphaFoldDB" id="A0A0N0E715"/>
<dbReference type="EMBL" id="JXMU01000018">
    <property type="protein sequence ID" value="KPB00651.1"/>
    <property type="molecule type" value="Genomic_DNA"/>
</dbReference>
<dbReference type="STRING" id="1514904.SU32_12605"/>
<keyword evidence="3" id="KW-0238">DNA-binding</keyword>
<dbReference type="SUPFAM" id="SSF53850">
    <property type="entry name" value="Periplasmic binding protein-like II"/>
    <property type="match status" value="1"/>
</dbReference>
<dbReference type="GO" id="GO:0003677">
    <property type="term" value="F:DNA binding"/>
    <property type="evidence" value="ECO:0007669"/>
    <property type="project" value="UniProtKB-KW"/>
</dbReference>
<dbReference type="InterPro" id="IPR036390">
    <property type="entry name" value="WH_DNA-bd_sf"/>
</dbReference>
<evidence type="ECO:0000313" key="6">
    <source>
        <dbReference type="EMBL" id="KPB00651.1"/>
    </source>
</evidence>
<dbReference type="InterPro" id="IPR000847">
    <property type="entry name" value="LysR_HTH_N"/>
</dbReference>
<accession>A0A0N0E715</accession>
<dbReference type="Gene3D" id="3.40.190.290">
    <property type="match status" value="1"/>
</dbReference>
<dbReference type="Gene3D" id="1.10.10.10">
    <property type="entry name" value="Winged helix-like DNA-binding domain superfamily/Winged helix DNA-binding domain"/>
    <property type="match status" value="1"/>
</dbReference>
<evidence type="ECO:0000256" key="1">
    <source>
        <dbReference type="ARBA" id="ARBA00009437"/>
    </source>
</evidence>
<gene>
    <name evidence="6" type="ORF">SU32_12605</name>
</gene>
<dbReference type="RefSeq" id="WP_053999728.1">
    <property type="nucleotide sequence ID" value="NZ_JXMU01000018.1"/>
</dbReference>
<sequence>MMDYRLLEALLAVEREGNFERAAHAIGVTPSAISQRIKLLEERYGGIMVYRNPTKVSELGQRFCRHAASVKLLEQNFIGQNDRSYLATSEDPITVHIAVNDDSLSSWFEQVFIPPNRVTPKFYLDVEITDQDFAEDTMRSEKVLAAISSSSNSIQGFKSHYLGKHIYKATASPEFCAQYFADGVNVESISKAPSLRYSPLDDLQLQWMQSVFGQHAALNFYRLPSSYGFVKACRNSVAWGMNPALMVDKYIERGELVELIPGKVLAKPLYWHVSRVVLDTISCVTNRVLTAARQHLDQS</sequence>
<dbReference type="NCBIfam" id="NF002964">
    <property type="entry name" value="PRK03635.1"/>
    <property type="match status" value="1"/>
</dbReference>
<dbReference type="OrthoDB" id="3252676at2"/>
<dbReference type="PANTHER" id="PTHR30579">
    <property type="entry name" value="TRANSCRIPTIONAL REGULATOR"/>
    <property type="match status" value="1"/>
</dbReference>
<dbReference type="InterPro" id="IPR017685">
    <property type="entry name" value="ArgP"/>
</dbReference>
<reference evidence="6 7" key="1">
    <citation type="submission" date="2015-01" db="EMBL/GenBank/DDBJ databases">
        <title>Ahrensia donghaiensis sp. nov., a novel dimethylsulphoniopropionate-cleavage bacterium isolated from seawater and emended descriptions of the genus Ahrensia and Ahrensia kielensis.</title>
        <authorList>
            <person name="Liu J."/>
        </authorList>
    </citation>
    <scope>NUCLEOTIDE SEQUENCE [LARGE SCALE GENOMIC DNA]</scope>
    <source>
        <strain evidence="6 7">LZD062</strain>
    </source>
</reference>